<evidence type="ECO:0000256" key="3">
    <source>
        <dbReference type="ARBA" id="ARBA00022555"/>
    </source>
</evidence>
<keyword evidence="9 13" id="KW-0694">RNA-binding</keyword>
<dbReference type="GO" id="GO:0005524">
    <property type="term" value="F:ATP binding"/>
    <property type="evidence" value="ECO:0007669"/>
    <property type="project" value="UniProtKB-UniRule"/>
</dbReference>
<dbReference type="InterPro" id="IPR045864">
    <property type="entry name" value="aa-tRNA-synth_II/BPL/LPL"/>
</dbReference>
<dbReference type="PANTHER" id="PTHR11451">
    <property type="entry name" value="THREONINE-TRNA LIGASE"/>
    <property type="match status" value="1"/>
</dbReference>
<dbReference type="InterPro" id="IPR047246">
    <property type="entry name" value="ThrRS_anticodon"/>
</dbReference>
<organism evidence="17 18">
    <name type="scientific">Allofranklinella schreckenbergeri</name>
    <dbReference type="NCBI Taxonomy" id="1076744"/>
    <lineage>
        <taxon>Bacteria</taxon>
        <taxon>Pseudomonadati</taxon>
        <taxon>Pseudomonadota</taxon>
        <taxon>Betaproteobacteria</taxon>
        <taxon>Burkholderiales</taxon>
        <taxon>Comamonadaceae</taxon>
        <taxon>Allofranklinella</taxon>
    </lineage>
</organism>
<protein>
    <recommendedName>
        <fullName evidence="13">Threonine--tRNA ligase</fullName>
        <ecNumber evidence="13">6.1.1.3</ecNumber>
    </recommendedName>
    <alternativeName>
        <fullName evidence="13">Threonyl-tRNA synthetase</fullName>
        <shortName evidence="13">ThrRS</shortName>
    </alternativeName>
</protein>
<dbReference type="SUPFAM" id="SSF55186">
    <property type="entry name" value="ThrRS/AlaRS common domain"/>
    <property type="match status" value="1"/>
</dbReference>
<keyword evidence="4 13" id="KW-0436">Ligase</keyword>
<dbReference type="GO" id="GO:0046872">
    <property type="term" value="F:metal ion binding"/>
    <property type="evidence" value="ECO:0007669"/>
    <property type="project" value="UniProtKB-KW"/>
</dbReference>
<sequence length="639" mass="72922">MIRITLPDGSERTFDHAISVADVAAAIGPGLAKNTVAGKVNGRLVDACDLIEHDAKLQIITPKDEEGLEIIRHSCAHLVGHAVKQLYPTAKMVIGPVIEEGFYYDIAYERPFTPEDMAAIEQRMKELIAQDYDVIKKMTPRAEVIQVFQSRGEDYKLRLIDDMPDETAMGLYYHQEYVDMCRGPHVPNTRFLKSFKLTKLAGAYWRGDSRNEQLQRVYGTAWADKKQLDAYIQRIEEAEKRDHRRLGRELDLFHQDEHSPGTVFWHPKGWAIWQQVEQYMRRVYQDNGYQEVKGPQILDKTLWEKTGHWDKYRENMFTTESEKREYALKPMNCPGHILIFKQGIKSYRDLPLRYGEFGSCHRNEPSGGLHGIMRVRAFTQDDGHIFCTEDQILAEVSAFSALLQKVYADFGFTDIIYKVATRPEQRIGSDAIWDKAEHALMESLRASGCEFQIAPGDGAFYGPKVEYTLRDALGRQWQCGTIQVDFSMAERLDAEYVGEDGARHRPVMLHRAIVGSLERFIGILIEHYAGALPIWLAPQQVSVLNITDAQADYCRELAEKLQKALPHQPIRAALDLRNEKITYKIREHALKKVPFILVVGDKEKAAGTVAVRGRGNQDLGVMPLEQFIGLLTDKIQSKQ</sequence>
<dbReference type="Gene3D" id="3.30.930.10">
    <property type="entry name" value="Bira Bifunctional Protein, Domain 2"/>
    <property type="match status" value="1"/>
</dbReference>
<dbReference type="SUPFAM" id="SSF52954">
    <property type="entry name" value="Class II aaRS ABD-related"/>
    <property type="match status" value="1"/>
</dbReference>
<dbReference type="EMBL" id="RDQM01000005">
    <property type="protein sequence ID" value="RMW99256.1"/>
    <property type="molecule type" value="Genomic_DNA"/>
</dbReference>
<dbReference type="PROSITE" id="PS50862">
    <property type="entry name" value="AA_TRNA_LIGASE_II"/>
    <property type="match status" value="1"/>
</dbReference>
<dbReference type="Gene3D" id="3.30.980.10">
    <property type="entry name" value="Threonyl-trna Synthetase, Chain A, domain 2"/>
    <property type="match status" value="1"/>
</dbReference>
<comment type="cofactor">
    <cofactor evidence="13">
        <name>Zn(2+)</name>
        <dbReference type="ChEBI" id="CHEBI:29105"/>
    </cofactor>
    <text evidence="13">Binds 1 zinc ion per subunit.</text>
</comment>
<dbReference type="CDD" id="cd01667">
    <property type="entry name" value="TGS_ThrRS"/>
    <property type="match status" value="1"/>
</dbReference>
<dbReference type="Pfam" id="PF02824">
    <property type="entry name" value="TGS"/>
    <property type="match status" value="1"/>
</dbReference>
<evidence type="ECO:0000256" key="4">
    <source>
        <dbReference type="ARBA" id="ARBA00022598"/>
    </source>
</evidence>
<dbReference type="InterPro" id="IPR012675">
    <property type="entry name" value="Beta-grasp_dom_sf"/>
</dbReference>
<dbReference type="Proteomes" id="UP000267035">
    <property type="component" value="Unassembled WGS sequence"/>
</dbReference>
<feature type="domain" description="TGS" evidence="15">
    <location>
        <begin position="1"/>
        <end position="61"/>
    </location>
</feature>
<dbReference type="FunFam" id="3.40.50.800:FF:000001">
    <property type="entry name" value="Threonine--tRNA ligase"/>
    <property type="match status" value="1"/>
</dbReference>
<dbReference type="PROSITE" id="PS51880">
    <property type="entry name" value="TGS"/>
    <property type="match status" value="1"/>
</dbReference>
<evidence type="ECO:0000313" key="19">
    <source>
        <dbReference type="Proteomes" id="UP000267521"/>
    </source>
</evidence>
<dbReference type="Pfam" id="PF03129">
    <property type="entry name" value="HGTP_anticodon"/>
    <property type="match status" value="1"/>
</dbReference>
<feature type="binding site" evidence="13">
    <location>
        <position position="333"/>
    </location>
    <ligand>
        <name>Zn(2+)</name>
        <dbReference type="ChEBI" id="CHEBI:29105"/>
        <note>catalytic</note>
    </ligand>
</feature>
<dbReference type="InterPro" id="IPR006195">
    <property type="entry name" value="aa-tRNA-synth_II"/>
</dbReference>
<feature type="region of interest" description="Catalytic" evidence="13">
    <location>
        <begin position="242"/>
        <end position="533"/>
    </location>
</feature>
<dbReference type="Gene3D" id="3.10.20.30">
    <property type="match status" value="1"/>
</dbReference>
<dbReference type="FunFam" id="3.30.930.10:FF:000002">
    <property type="entry name" value="Threonine--tRNA ligase"/>
    <property type="match status" value="1"/>
</dbReference>
<evidence type="ECO:0000256" key="13">
    <source>
        <dbReference type="HAMAP-Rule" id="MF_00184"/>
    </source>
</evidence>
<keyword evidence="8 13" id="KW-0067">ATP-binding</keyword>
<accession>A0A3M6QA31</accession>
<dbReference type="GO" id="GO:0000049">
    <property type="term" value="F:tRNA binding"/>
    <property type="evidence" value="ECO:0007669"/>
    <property type="project" value="UniProtKB-KW"/>
</dbReference>
<reference evidence="18 19" key="1">
    <citation type="submission" date="2018-10" db="EMBL/GenBank/DDBJ databases">
        <title>Comamonadaceae CDC group NO-1 genome sequencing and assembly.</title>
        <authorList>
            <person name="Bernier A.-M."/>
            <person name="Bernard K."/>
        </authorList>
    </citation>
    <scope>NUCLEOTIDE SEQUENCE [LARGE SCALE GENOMIC DNA]</scope>
    <source>
        <strain evidence="17 18">NML161473</strain>
        <strain evidence="16 19">NML970147</strain>
    </source>
</reference>
<dbReference type="FunFam" id="3.30.980.10:FF:000005">
    <property type="entry name" value="Threonyl-tRNA synthetase, mitochondrial"/>
    <property type="match status" value="1"/>
</dbReference>
<dbReference type="FunFam" id="3.10.20.30:FF:000005">
    <property type="entry name" value="Threonine--tRNA ligase"/>
    <property type="match status" value="1"/>
</dbReference>
<keyword evidence="10 13" id="KW-0648">Protein biosynthesis</keyword>
<dbReference type="SMART" id="SM00863">
    <property type="entry name" value="tRNA_SAD"/>
    <property type="match status" value="1"/>
</dbReference>
<evidence type="ECO:0000259" key="15">
    <source>
        <dbReference type="PROSITE" id="PS51880"/>
    </source>
</evidence>
<dbReference type="Proteomes" id="UP000267521">
    <property type="component" value="Unassembled WGS sequence"/>
</dbReference>
<evidence type="ECO:0000313" key="18">
    <source>
        <dbReference type="Proteomes" id="UP000267035"/>
    </source>
</evidence>
<comment type="subunit">
    <text evidence="13">Homodimer.</text>
</comment>
<evidence type="ECO:0000256" key="2">
    <source>
        <dbReference type="ARBA" id="ARBA00022490"/>
    </source>
</evidence>
<dbReference type="EC" id="6.1.1.3" evidence="13"/>
<evidence type="ECO:0000256" key="10">
    <source>
        <dbReference type="ARBA" id="ARBA00022917"/>
    </source>
</evidence>
<dbReference type="CDD" id="cd00771">
    <property type="entry name" value="ThrRS_core"/>
    <property type="match status" value="1"/>
</dbReference>
<dbReference type="InterPro" id="IPR018163">
    <property type="entry name" value="Thr/Ala-tRNA-synth_IIc_edit"/>
</dbReference>
<dbReference type="Gene3D" id="3.30.54.20">
    <property type="match status" value="1"/>
</dbReference>
<keyword evidence="2 13" id="KW-0963">Cytoplasm</keyword>
<dbReference type="FunFam" id="3.30.54.20:FF:000002">
    <property type="entry name" value="Threonine--tRNA ligase"/>
    <property type="match status" value="1"/>
</dbReference>
<feature type="binding site" evidence="13">
    <location>
        <position position="510"/>
    </location>
    <ligand>
        <name>Zn(2+)</name>
        <dbReference type="ChEBI" id="CHEBI:29105"/>
        <note>catalytic</note>
    </ligand>
</feature>
<comment type="subcellular location">
    <subcellularLocation>
        <location evidence="13">Cytoplasm</location>
    </subcellularLocation>
</comment>
<dbReference type="NCBIfam" id="TIGR00418">
    <property type="entry name" value="thrS"/>
    <property type="match status" value="1"/>
</dbReference>
<dbReference type="SUPFAM" id="SSF55681">
    <property type="entry name" value="Class II aaRS and biotin synthetases"/>
    <property type="match status" value="1"/>
</dbReference>
<feature type="domain" description="Aminoacyl-transfer RNA synthetases class-II family profile" evidence="14">
    <location>
        <begin position="242"/>
        <end position="533"/>
    </location>
</feature>
<feature type="binding site" evidence="13">
    <location>
        <position position="384"/>
    </location>
    <ligand>
        <name>Zn(2+)</name>
        <dbReference type="ChEBI" id="CHEBI:29105"/>
        <note>catalytic</note>
    </ligand>
</feature>
<evidence type="ECO:0000256" key="1">
    <source>
        <dbReference type="ARBA" id="ARBA00008226"/>
    </source>
</evidence>
<dbReference type="GO" id="GO:0005829">
    <property type="term" value="C:cytosol"/>
    <property type="evidence" value="ECO:0007669"/>
    <property type="project" value="TreeGrafter"/>
</dbReference>
<dbReference type="PANTHER" id="PTHR11451:SF44">
    <property type="entry name" value="THREONINE--TRNA LIGASE, CHLOROPLASTIC_MITOCHONDRIAL 2"/>
    <property type="match status" value="1"/>
</dbReference>
<evidence type="ECO:0000313" key="16">
    <source>
        <dbReference type="EMBL" id="RMW99256.1"/>
    </source>
</evidence>
<dbReference type="InterPro" id="IPR012676">
    <property type="entry name" value="TGS-like"/>
</dbReference>
<keyword evidence="18" id="KW-1185">Reference proteome</keyword>
<evidence type="ECO:0000256" key="7">
    <source>
        <dbReference type="ARBA" id="ARBA00022833"/>
    </source>
</evidence>
<dbReference type="Pfam" id="PF00587">
    <property type="entry name" value="tRNA-synt_2b"/>
    <property type="match status" value="1"/>
</dbReference>
<dbReference type="EMBL" id="RDQL01000007">
    <property type="protein sequence ID" value="RMW99806.1"/>
    <property type="molecule type" value="Genomic_DNA"/>
</dbReference>
<dbReference type="InterPro" id="IPR033728">
    <property type="entry name" value="ThrRS_core"/>
</dbReference>
<evidence type="ECO:0000256" key="11">
    <source>
        <dbReference type="ARBA" id="ARBA00023146"/>
    </source>
</evidence>
<dbReference type="RefSeq" id="WP_122238029.1">
    <property type="nucleotide sequence ID" value="NZ_RDQL01000007.1"/>
</dbReference>
<dbReference type="InterPro" id="IPR036621">
    <property type="entry name" value="Anticodon-bd_dom_sf"/>
</dbReference>
<comment type="caution">
    <text evidence="17">The sequence shown here is derived from an EMBL/GenBank/DDBJ whole genome shotgun (WGS) entry which is preliminary data.</text>
</comment>
<dbReference type="SUPFAM" id="SSF81271">
    <property type="entry name" value="TGS-like"/>
    <property type="match status" value="1"/>
</dbReference>
<dbReference type="Gene3D" id="3.40.50.800">
    <property type="entry name" value="Anticodon-binding domain"/>
    <property type="match status" value="1"/>
</dbReference>
<proteinExistence type="inferred from homology"/>
<dbReference type="Pfam" id="PF07973">
    <property type="entry name" value="tRNA_SAD"/>
    <property type="match status" value="1"/>
</dbReference>
<dbReference type="InterPro" id="IPR002320">
    <property type="entry name" value="Thr-tRNA-ligase_IIa"/>
</dbReference>
<keyword evidence="7 13" id="KW-0862">Zinc</keyword>
<name>A0A3M6QA31_9BURK</name>
<dbReference type="GO" id="GO:0004829">
    <property type="term" value="F:threonine-tRNA ligase activity"/>
    <property type="evidence" value="ECO:0007669"/>
    <property type="project" value="UniProtKB-UniRule"/>
</dbReference>
<keyword evidence="5 13" id="KW-0479">Metal-binding</keyword>
<dbReference type="InterPro" id="IPR002314">
    <property type="entry name" value="aa-tRNA-synt_IIb"/>
</dbReference>
<dbReference type="InterPro" id="IPR012947">
    <property type="entry name" value="tRNA_SAD"/>
</dbReference>
<dbReference type="InterPro" id="IPR004095">
    <property type="entry name" value="TGS"/>
</dbReference>
<dbReference type="InterPro" id="IPR004154">
    <property type="entry name" value="Anticodon-bd"/>
</dbReference>
<evidence type="ECO:0000313" key="17">
    <source>
        <dbReference type="EMBL" id="RMW99806.1"/>
    </source>
</evidence>
<evidence type="ECO:0000256" key="6">
    <source>
        <dbReference type="ARBA" id="ARBA00022741"/>
    </source>
</evidence>
<comment type="catalytic activity">
    <reaction evidence="12 13">
        <text>tRNA(Thr) + L-threonine + ATP = L-threonyl-tRNA(Thr) + AMP + diphosphate + H(+)</text>
        <dbReference type="Rhea" id="RHEA:24624"/>
        <dbReference type="Rhea" id="RHEA-COMP:9670"/>
        <dbReference type="Rhea" id="RHEA-COMP:9704"/>
        <dbReference type="ChEBI" id="CHEBI:15378"/>
        <dbReference type="ChEBI" id="CHEBI:30616"/>
        <dbReference type="ChEBI" id="CHEBI:33019"/>
        <dbReference type="ChEBI" id="CHEBI:57926"/>
        <dbReference type="ChEBI" id="CHEBI:78442"/>
        <dbReference type="ChEBI" id="CHEBI:78534"/>
        <dbReference type="ChEBI" id="CHEBI:456215"/>
        <dbReference type="EC" id="6.1.1.3"/>
    </reaction>
</comment>
<dbReference type="HAMAP" id="MF_00184">
    <property type="entry name" value="Thr_tRNA_synth"/>
    <property type="match status" value="1"/>
</dbReference>
<evidence type="ECO:0000256" key="5">
    <source>
        <dbReference type="ARBA" id="ARBA00022723"/>
    </source>
</evidence>
<evidence type="ECO:0000256" key="8">
    <source>
        <dbReference type="ARBA" id="ARBA00022840"/>
    </source>
</evidence>
<evidence type="ECO:0000259" key="14">
    <source>
        <dbReference type="PROSITE" id="PS50862"/>
    </source>
</evidence>
<accession>A0A3M6Q8K3</accession>
<keyword evidence="6 13" id="KW-0547">Nucleotide-binding</keyword>
<dbReference type="CDD" id="cd00860">
    <property type="entry name" value="ThrRS_anticodon"/>
    <property type="match status" value="1"/>
</dbReference>
<dbReference type="GO" id="GO:0006435">
    <property type="term" value="P:threonyl-tRNA aminoacylation"/>
    <property type="evidence" value="ECO:0007669"/>
    <property type="project" value="UniProtKB-UniRule"/>
</dbReference>
<keyword evidence="11 13" id="KW-0030">Aminoacyl-tRNA synthetase</keyword>
<evidence type="ECO:0000256" key="9">
    <source>
        <dbReference type="ARBA" id="ARBA00022884"/>
    </source>
</evidence>
<comment type="similarity">
    <text evidence="1 13">Belongs to the class-II aminoacyl-tRNA synthetase family.</text>
</comment>
<dbReference type="AlphaFoldDB" id="A0A3M6QA31"/>
<gene>
    <name evidence="13 17" type="primary">thrS</name>
    <name evidence="17" type="ORF">EBQ25_06605</name>
    <name evidence="16" type="ORF">EBQ26_04820</name>
</gene>
<dbReference type="PRINTS" id="PR01047">
    <property type="entry name" value="TRNASYNTHTHR"/>
</dbReference>
<keyword evidence="3 13" id="KW-0820">tRNA-binding</keyword>
<evidence type="ECO:0000256" key="12">
    <source>
        <dbReference type="ARBA" id="ARBA00049515"/>
    </source>
</evidence>